<reference evidence="1" key="2">
    <citation type="submission" date="2022-01" db="EMBL/GenBank/DDBJ databases">
        <authorList>
            <person name="Yamashiro T."/>
            <person name="Shiraishi A."/>
            <person name="Satake H."/>
            <person name="Nakayama K."/>
        </authorList>
    </citation>
    <scope>NUCLEOTIDE SEQUENCE</scope>
</reference>
<reference evidence="1" key="1">
    <citation type="journal article" date="2022" name="Int. J. Mol. Sci.">
        <title>Draft Genome of Tanacetum Coccineum: Genomic Comparison of Closely Related Tanacetum-Family Plants.</title>
        <authorList>
            <person name="Yamashiro T."/>
            <person name="Shiraishi A."/>
            <person name="Nakayama K."/>
            <person name="Satake H."/>
        </authorList>
    </citation>
    <scope>NUCLEOTIDE SEQUENCE</scope>
</reference>
<dbReference type="Proteomes" id="UP001151760">
    <property type="component" value="Unassembled WGS sequence"/>
</dbReference>
<organism evidence="1 2">
    <name type="scientific">Tanacetum coccineum</name>
    <dbReference type="NCBI Taxonomy" id="301880"/>
    <lineage>
        <taxon>Eukaryota</taxon>
        <taxon>Viridiplantae</taxon>
        <taxon>Streptophyta</taxon>
        <taxon>Embryophyta</taxon>
        <taxon>Tracheophyta</taxon>
        <taxon>Spermatophyta</taxon>
        <taxon>Magnoliopsida</taxon>
        <taxon>eudicotyledons</taxon>
        <taxon>Gunneridae</taxon>
        <taxon>Pentapetalae</taxon>
        <taxon>asterids</taxon>
        <taxon>campanulids</taxon>
        <taxon>Asterales</taxon>
        <taxon>Asteraceae</taxon>
        <taxon>Asteroideae</taxon>
        <taxon>Anthemideae</taxon>
        <taxon>Anthemidinae</taxon>
        <taxon>Tanacetum</taxon>
    </lineage>
</organism>
<accession>A0ABQ5F604</accession>
<evidence type="ECO:0000313" key="2">
    <source>
        <dbReference type="Proteomes" id="UP001151760"/>
    </source>
</evidence>
<keyword evidence="2" id="KW-1185">Reference proteome</keyword>
<dbReference type="EMBL" id="BQNB010017008">
    <property type="protein sequence ID" value="GJT58320.1"/>
    <property type="molecule type" value="Genomic_DNA"/>
</dbReference>
<name>A0ABQ5F604_9ASTR</name>
<comment type="caution">
    <text evidence="1">The sequence shown here is derived from an EMBL/GenBank/DDBJ whole genome shotgun (WGS) entry which is preliminary data.</text>
</comment>
<proteinExistence type="predicted"/>
<evidence type="ECO:0000313" key="1">
    <source>
        <dbReference type="EMBL" id="GJT58320.1"/>
    </source>
</evidence>
<protein>
    <submittedName>
        <fullName evidence="1">Uncharacterized protein</fullName>
    </submittedName>
</protein>
<sequence>MEDVSDNSSNQLLLRLFLVFGKTKRLQQSLVTRRKSEQIARVSCDTNLVLLDFPIDPGLQDEKRLSAKLPTSLGCSQFFSRSIHIRMESIDWIPMTSDDMRFTSQAWNRLFRIKEQVVREYVMEFLSSFTFRDHIEALDEADTMVF</sequence>
<gene>
    <name evidence="1" type="ORF">Tco_0993374</name>
</gene>